<dbReference type="RefSeq" id="WP_161481026.1">
    <property type="nucleotide sequence ID" value="NZ_WXEW01000005.1"/>
</dbReference>
<gene>
    <name evidence="1" type="ORF">GT755_19145</name>
</gene>
<dbReference type="Proteomes" id="UP000479526">
    <property type="component" value="Unassembled WGS sequence"/>
</dbReference>
<organism evidence="1 2">
    <name type="scientific">Herbidospora solisilvae</name>
    <dbReference type="NCBI Taxonomy" id="2696284"/>
    <lineage>
        <taxon>Bacteria</taxon>
        <taxon>Bacillati</taxon>
        <taxon>Actinomycetota</taxon>
        <taxon>Actinomycetes</taxon>
        <taxon>Streptosporangiales</taxon>
        <taxon>Streptosporangiaceae</taxon>
        <taxon>Herbidospora</taxon>
    </lineage>
</organism>
<dbReference type="AlphaFoldDB" id="A0A7C9J3N4"/>
<name>A0A7C9J3N4_9ACTN</name>
<accession>A0A7C9J3N4</accession>
<proteinExistence type="predicted"/>
<reference evidence="1 2" key="1">
    <citation type="submission" date="2020-01" db="EMBL/GenBank/DDBJ databases">
        <title>Herbidospora sp. NEAU-GS84 nov., a novel actinomycete isolated from soil.</title>
        <authorList>
            <person name="Han L."/>
        </authorList>
    </citation>
    <scope>NUCLEOTIDE SEQUENCE [LARGE SCALE GENOMIC DNA]</scope>
    <source>
        <strain evidence="1 2">NEAU-GS84</strain>
    </source>
</reference>
<evidence type="ECO:0000313" key="2">
    <source>
        <dbReference type="Proteomes" id="UP000479526"/>
    </source>
</evidence>
<protein>
    <submittedName>
        <fullName evidence="1">Uncharacterized protein</fullName>
    </submittedName>
</protein>
<evidence type="ECO:0000313" key="1">
    <source>
        <dbReference type="EMBL" id="NAS23802.1"/>
    </source>
</evidence>
<comment type="caution">
    <text evidence="1">The sequence shown here is derived from an EMBL/GenBank/DDBJ whole genome shotgun (WGS) entry which is preliminary data.</text>
</comment>
<dbReference type="EMBL" id="WXEW01000005">
    <property type="protein sequence ID" value="NAS23802.1"/>
    <property type="molecule type" value="Genomic_DNA"/>
</dbReference>
<keyword evidence="2" id="KW-1185">Reference proteome</keyword>
<sequence length="321" mass="34208">MALTKTKRGTEPPSLAERLRDGAEAAFRSLEAELLGQGPFGSHWIDVAAMSLPQQAWLIHALHLLTRNPGDYQRTPAVARLVGHARRHTAEPGEAAFEREVLAVSGWTEAVFPATLTVPEPADLSVVPAGHEWISEEVDRRLAAAPEGRLDPLAAADLGAVVQAALRAEFPGNRYEGPLYDGYDLGSRVRDSVELPGGAAARAAYVTMLGGDPAVLDSDPGLAGRVGRLITRDASHGPGREVFVPAADRALLTHAFLHVLAHPGFRERAGRLEEDLVALFTAEYGEGAPPGDGPAAALLEELGSDRLKVAFFFGRTEYLGL</sequence>